<dbReference type="GO" id="GO:0005737">
    <property type="term" value="C:cytoplasm"/>
    <property type="evidence" value="ECO:0007669"/>
    <property type="project" value="UniProtKB-SubCell"/>
</dbReference>
<dbReference type="Gene3D" id="2.40.50.140">
    <property type="entry name" value="Nucleic acid-binding proteins"/>
    <property type="match status" value="1"/>
</dbReference>
<dbReference type="SUPFAM" id="SSF47781">
    <property type="entry name" value="RuvA domain 2-like"/>
    <property type="match status" value="1"/>
</dbReference>
<dbReference type="GO" id="GO:0006310">
    <property type="term" value="P:DNA recombination"/>
    <property type="evidence" value="ECO:0007669"/>
    <property type="project" value="UniProtKB-UniRule"/>
</dbReference>
<dbReference type="NCBIfam" id="TIGR00084">
    <property type="entry name" value="ruvA"/>
    <property type="match status" value="1"/>
</dbReference>
<evidence type="ECO:0000256" key="2">
    <source>
        <dbReference type="ARBA" id="ARBA00022763"/>
    </source>
</evidence>
<evidence type="ECO:0000256" key="3">
    <source>
        <dbReference type="ARBA" id="ARBA00023125"/>
    </source>
</evidence>
<comment type="similarity">
    <text evidence="6">Belongs to the RuvA family.</text>
</comment>
<dbReference type="EMBL" id="APVH01000042">
    <property type="protein sequence ID" value="EPX77995.1"/>
    <property type="molecule type" value="Genomic_DNA"/>
</dbReference>
<dbReference type="GO" id="GO:0005524">
    <property type="term" value="F:ATP binding"/>
    <property type="evidence" value="ECO:0007669"/>
    <property type="project" value="InterPro"/>
</dbReference>
<dbReference type="Pfam" id="PF01330">
    <property type="entry name" value="RuvA_N"/>
    <property type="match status" value="1"/>
</dbReference>
<dbReference type="HAMAP" id="MF_00031">
    <property type="entry name" value="DNA_HJ_migration_RuvA"/>
    <property type="match status" value="1"/>
</dbReference>
<dbReference type="HOGENOM" id="CLU_087936_3_0_5"/>
<comment type="function">
    <text evidence="6">The RuvA-RuvB-RuvC complex processes Holliday junction (HJ) DNA during genetic recombination and DNA repair, while the RuvA-RuvB complex plays an important role in the rescue of blocked DNA replication forks via replication fork reversal (RFR). RuvA specifically binds to HJ cruciform DNA, conferring on it an open structure. The RuvB hexamer acts as an ATP-dependent pump, pulling dsDNA into and through the RuvAB complex. HJ branch migration allows RuvC to scan DNA until it finds its consensus sequence, where it cleaves and resolves the cruciform DNA.</text>
</comment>
<keyword evidence="8" id="KW-0547">Nucleotide-binding</keyword>
<dbReference type="SUPFAM" id="SSF50249">
    <property type="entry name" value="Nucleic acid-binding proteins"/>
    <property type="match status" value="1"/>
</dbReference>
<evidence type="ECO:0000256" key="1">
    <source>
        <dbReference type="ARBA" id="ARBA00022490"/>
    </source>
</evidence>
<keyword evidence="5 6" id="KW-0234">DNA repair</keyword>
<evidence type="ECO:0000313" key="9">
    <source>
        <dbReference type="Proteomes" id="UP000015347"/>
    </source>
</evidence>
<evidence type="ECO:0000256" key="6">
    <source>
        <dbReference type="HAMAP-Rule" id="MF_00031"/>
    </source>
</evidence>
<dbReference type="AlphaFoldDB" id="S9RIQ5"/>
<evidence type="ECO:0000256" key="5">
    <source>
        <dbReference type="ARBA" id="ARBA00023204"/>
    </source>
</evidence>
<dbReference type="GO" id="GO:0000400">
    <property type="term" value="F:four-way junction DNA binding"/>
    <property type="evidence" value="ECO:0007669"/>
    <property type="project" value="UniProtKB-UniRule"/>
</dbReference>
<keyword evidence="3 6" id="KW-0238">DNA-binding</keyword>
<evidence type="ECO:0000259" key="7">
    <source>
        <dbReference type="Pfam" id="PF01330"/>
    </source>
</evidence>
<dbReference type="InterPro" id="IPR000085">
    <property type="entry name" value="RuvA"/>
</dbReference>
<dbReference type="Gene3D" id="1.10.150.20">
    <property type="entry name" value="5' to 3' exonuclease, C-terminal subdomain"/>
    <property type="match status" value="1"/>
</dbReference>
<dbReference type="Pfam" id="PF14520">
    <property type="entry name" value="HHH_5"/>
    <property type="match status" value="1"/>
</dbReference>
<keyword evidence="9" id="KW-1185">Reference proteome</keyword>
<dbReference type="GO" id="GO:0009378">
    <property type="term" value="F:four-way junction helicase activity"/>
    <property type="evidence" value="ECO:0007669"/>
    <property type="project" value="InterPro"/>
</dbReference>
<comment type="caution">
    <text evidence="6">Lacks conserved residue(s) required for the propagation of feature annotation.</text>
</comment>
<organism evidence="8 9">
    <name type="scientific">Salipiger mucosus DSM 16094</name>
    <dbReference type="NCBI Taxonomy" id="1123237"/>
    <lineage>
        <taxon>Bacteria</taxon>
        <taxon>Pseudomonadati</taxon>
        <taxon>Pseudomonadota</taxon>
        <taxon>Alphaproteobacteria</taxon>
        <taxon>Rhodobacterales</taxon>
        <taxon>Roseobacteraceae</taxon>
        <taxon>Salipiger</taxon>
    </lineage>
</organism>
<keyword evidence="8" id="KW-0067">ATP-binding</keyword>
<gene>
    <name evidence="6" type="primary">ruvA</name>
    <name evidence="8" type="ORF">Salmuc_03317</name>
</gene>
<accession>S9RIQ5</accession>
<name>S9RIQ5_9RHOB</name>
<dbReference type="Proteomes" id="UP000015347">
    <property type="component" value="Unassembled WGS sequence"/>
</dbReference>
<dbReference type="Gene3D" id="1.10.8.10">
    <property type="entry name" value="DNA helicase RuvA subunit, C-terminal domain"/>
    <property type="match status" value="1"/>
</dbReference>
<feature type="region of interest" description="Domain III" evidence="6">
    <location>
        <begin position="138"/>
        <end position="198"/>
    </location>
</feature>
<proteinExistence type="inferred from homology"/>
<sequence length="198" mass="20901">MQKKKPGVIVLNVNGVGYVLNCPADLARRFEVGDDAAFHVEMKTTENSSILYGFETEQDQELFVQLNKVQAVGGKSALSVLSALGFVGFCNAVVDNDEGLVCQAEGVGKKTAARIIADLKSFAEEHAQPALPNGVDAARVRGVEKAVVAALTQMGFNKKDSETAFGAVVENHMAQDDLVAGSMVKSCLRELGGQPSAS</sequence>
<dbReference type="InterPro" id="IPR013849">
    <property type="entry name" value="DNA_helicase_Holl-junc_RuvA_I"/>
</dbReference>
<evidence type="ECO:0000313" key="8">
    <source>
        <dbReference type="EMBL" id="EPX77995.1"/>
    </source>
</evidence>
<dbReference type="GO" id="GO:0006281">
    <property type="term" value="P:DNA repair"/>
    <property type="evidence" value="ECO:0007669"/>
    <property type="project" value="UniProtKB-UniRule"/>
</dbReference>
<dbReference type="InterPro" id="IPR010994">
    <property type="entry name" value="RuvA_2-like"/>
</dbReference>
<keyword evidence="8" id="KW-0347">Helicase</keyword>
<comment type="domain">
    <text evidence="6">Has three domains with a flexible linker between the domains II and III and assumes an 'L' shape. Domain III is highly mobile and contacts RuvB.</text>
</comment>
<feature type="domain" description="DNA helicase Holliday junction RuvA type" evidence="7">
    <location>
        <begin position="3"/>
        <end position="53"/>
    </location>
</feature>
<dbReference type="InterPro" id="IPR012340">
    <property type="entry name" value="NA-bd_OB-fold"/>
</dbReference>
<dbReference type="eggNOG" id="COG0632">
    <property type="taxonomic scope" value="Bacteria"/>
</dbReference>
<keyword evidence="4 6" id="KW-0233">DNA recombination</keyword>
<dbReference type="STRING" id="1123237.Salmuc_03317"/>
<dbReference type="GO" id="GO:0048476">
    <property type="term" value="C:Holliday junction resolvase complex"/>
    <property type="evidence" value="ECO:0007669"/>
    <property type="project" value="UniProtKB-UniRule"/>
</dbReference>
<evidence type="ECO:0000256" key="4">
    <source>
        <dbReference type="ARBA" id="ARBA00023172"/>
    </source>
</evidence>
<keyword evidence="2 6" id="KW-0227">DNA damage</keyword>
<comment type="subunit">
    <text evidence="6">Homotetramer. Forms an RuvA(8)-RuvB(12)-Holliday junction (HJ) complex. HJ DNA is sandwiched between 2 RuvA tetramers; dsDNA enters through RuvA and exits via RuvB. An RuvB hexamer assembles on each DNA strand where it exits the tetramer. Each RuvB hexamer is contacted by two RuvA subunits (via domain III) on 2 adjacent RuvB subunits; this complex drives branch migration. In the full resolvosome a probable DNA-RuvA(4)-RuvB(12)-RuvC(2) complex forms which resolves the HJ.</text>
</comment>
<comment type="subcellular location">
    <subcellularLocation>
        <location evidence="6">Cytoplasm</location>
    </subcellularLocation>
</comment>
<reference evidence="9" key="1">
    <citation type="journal article" date="2014" name="Stand. Genomic Sci.">
        <title>Genome sequence of the exopolysaccharide-producing Salipiger mucosus type strain (DSM 16094(T)), a moderately halophilic member of the Roseobacter clade.</title>
        <authorList>
            <person name="Riedel T."/>
            <person name="Spring S."/>
            <person name="Fiebig A."/>
            <person name="Petersen J."/>
            <person name="Kyrpides N.C."/>
            <person name="Goker M."/>
            <person name="Klenk H.P."/>
        </authorList>
    </citation>
    <scope>NUCLEOTIDE SEQUENCE [LARGE SCALE GENOMIC DNA]</scope>
    <source>
        <strain evidence="9">DSM 16094</strain>
    </source>
</reference>
<keyword evidence="1 6" id="KW-0963">Cytoplasm</keyword>
<keyword evidence="8" id="KW-0378">Hydrolase</keyword>
<protein>
    <recommendedName>
        <fullName evidence="6">Holliday junction branch migration complex subunit RuvA</fullName>
    </recommendedName>
</protein>
<comment type="caution">
    <text evidence="8">The sequence shown here is derived from an EMBL/GenBank/DDBJ whole genome shotgun (WGS) entry which is preliminary data.</text>
</comment>